<evidence type="ECO:0000313" key="1">
    <source>
        <dbReference type="EMBL" id="VUZ43940.1"/>
    </source>
</evidence>
<reference evidence="1 2" key="1">
    <citation type="submission" date="2019-07" db="EMBL/GenBank/DDBJ databases">
        <authorList>
            <person name="Jastrzebski P J."/>
            <person name="Paukszto L."/>
            <person name="Jastrzebski P J."/>
        </authorList>
    </citation>
    <scope>NUCLEOTIDE SEQUENCE [LARGE SCALE GENOMIC DNA]</scope>
    <source>
        <strain evidence="1 2">WMS-il1</strain>
    </source>
</reference>
<name>A0A564Y9M0_HYMDI</name>
<dbReference type="EMBL" id="CABIJS010000122">
    <property type="protein sequence ID" value="VUZ43940.1"/>
    <property type="molecule type" value="Genomic_DNA"/>
</dbReference>
<organism evidence="1 2">
    <name type="scientific">Hymenolepis diminuta</name>
    <name type="common">Rat tapeworm</name>
    <dbReference type="NCBI Taxonomy" id="6216"/>
    <lineage>
        <taxon>Eukaryota</taxon>
        <taxon>Metazoa</taxon>
        <taxon>Spiralia</taxon>
        <taxon>Lophotrochozoa</taxon>
        <taxon>Platyhelminthes</taxon>
        <taxon>Cestoda</taxon>
        <taxon>Eucestoda</taxon>
        <taxon>Cyclophyllidea</taxon>
        <taxon>Hymenolepididae</taxon>
        <taxon>Hymenolepis</taxon>
    </lineage>
</organism>
<sequence>MTQNPYLSCPNASIGFPTFYSSLVPLKSTSALMFSLILTQVTHIKPSLFSQSKQLARVSYRLLRLLSFLTRLNPHCGLINTI</sequence>
<keyword evidence="2" id="KW-1185">Reference proteome</keyword>
<accession>A0A564Y9M0</accession>
<dbReference type="AlphaFoldDB" id="A0A564Y9M0"/>
<dbReference type="Proteomes" id="UP000321570">
    <property type="component" value="Unassembled WGS sequence"/>
</dbReference>
<gene>
    <name evidence="1" type="ORF">WMSIL1_LOCUS4163</name>
</gene>
<proteinExistence type="predicted"/>
<evidence type="ECO:0000313" key="2">
    <source>
        <dbReference type="Proteomes" id="UP000321570"/>
    </source>
</evidence>
<protein>
    <submittedName>
        <fullName evidence="1">Uncharacterized protein</fullName>
    </submittedName>
</protein>